<dbReference type="InterPro" id="IPR025166">
    <property type="entry name" value="Integrase_DNA_bind_dom"/>
</dbReference>
<keyword evidence="3" id="KW-1185">Reference proteome</keyword>
<accession>A0ABT0KCV0</accession>
<dbReference type="InterPro" id="IPR038488">
    <property type="entry name" value="Integrase_DNA-bd_sf"/>
</dbReference>
<reference evidence="2" key="1">
    <citation type="submission" date="2021-04" db="EMBL/GenBank/DDBJ databases">
        <title>Genome sequence of Serratia sp. arafor3.</title>
        <authorList>
            <person name="Besaury L."/>
        </authorList>
    </citation>
    <scope>NUCLEOTIDE SEQUENCE</scope>
    <source>
        <strain evidence="2">Arafor3</strain>
    </source>
</reference>
<organism evidence="2 3">
    <name type="scientific">Serratia silvae</name>
    <dbReference type="NCBI Taxonomy" id="2824122"/>
    <lineage>
        <taxon>Bacteria</taxon>
        <taxon>Pseudomonadati</taxon>
        <taxon>Pseudomonadota</taxon>
        <taxon>Gammaproteobacteria</taxon>
        <taxon>Enterobacterales</taxon>
        <taxon>Yersiniaceae</taxon>
        <taxon>Serratia</taxon>
    </lineage>
</organism>
<evidence type="ECO:0000313" key="3">
    <source>
        <dbReference type="Proteomes" id="UP001165275"/>
    </source>
</evidence>
<feature type="domain" description="Integrase DNA-binding" evidence="1">
    <location>
        <begin position="13"/>
        <end position="60"/>
    </location>
</feature>
<evidence type="ECO:0000313" key="2">
    <source>
        <dbReference type="EMBL" id="MCL1029776.1"/>
    </source>
</evidence>
<dbReference type="Gene3D" id="3.30.160.390">
    <property type="entry name" value="Integrase, DNA-binding domain"/>
    <property type="match status" value="1"/>
</dbReference>
<gene>
    <name evidence="2" type="ORF">KAJ71_12200</name>
</gene>
<dbReference type="Pfam" id="PF13356">
    <property type="entry name" value="Arm-DNA-bind_3"/>
    <property type="match status" value="1"/>
</dbReference>
<dbReference type="Proteomes" id="UP001165275">
    <property type="component" value="Unassembled WGS sequence"/>
</dbReference>
<sequence length="67" mass="7417">MSPGDKDKADTGENRTLRTTCGATGVKTFFYRYTSPLTHKLTQVKVGHFPNISLAQARVELQTGFVE</sequence>
<evidence type="ECO:0000259" key="1">
    <source>
        <dbReference type="Pfam" id="PF13356"/>
    </source>
</evidence>
<protein>
    <submittedName>
        <fullName evidence="2">DUF4102 domain-containing protein</fullName>
    </submittedName>
</protein>
<name>A0ABT0KCV0_9GAMM</name>
<comment type="caution">
    <text evidence="2">The sequence shown here is derived from an EMBL/GenBank/DDBJ whole genome shotgun (WGS) entry which is preliminary data.</text>
</comment>
<proteinExistence type="predicted"/>
<dbReference type="EMBL" id="JAGQDC010000008">
    <property type="protein sequence ID" value="MCL1029776.1"/>
    <property type="molecule type" value="Genomic_DNA"/>
</dbReference>